<dbReference type="EMBL" id="JYIJ01000016">
    <property type="protein sequence ID" value="KWX04195.1"/>
    <property type="molecule type" value="Genomic_DNA"/>
</dbReference>
<dbReference type="SUPFAM" id="SSF100939">
    <property type="entry name" value="SPOC domain-like"/>
    <property type="match status" value="1"/>
</dbReference>
<evidence type="ECO:0000256" key="3">
    <source>
        <dbReference type="HAMAP-Rule" id="MF_01875"/>
    </source>
</evidence>
<dbReference type="EMBL" id="LAXD01000001">
    <property type="protein sequence ID" value="KWW99337.1"/>
    <property type="molecule type" value="Genomic_DNA"/>
</dbReference>
<evidence type="ECO:0000313" key="10">
    <source>
        <dbReference type="Proteomes" id="UP000070598"/>
    </source>
</evidence>
<name>A0A132NHL7_9ACTN</name>
<keyword evidence="3" id="KW-0234">DNA repair</keyword>
<dbReference type="InterPro" id="IPR016194">
    <property type="entry name" value="SPOC-like_C_dom_sf"/>
</dbReference>
<dbReference type="Proteomes" id="UP000070598">
    <property type="component" value="Unassembled WGS sequence"/>
</dbReference>
<dbReference type="CDD" id="cd00789">
    <property type="entry name" value="KU_like"/>
    <property type="match status" value="1"/>
</dbReference>
<proteinExistence type="inferred from homology"/>
<dbReference type="STRING" id="1469144.LI90_971"/>
<dbReference type="FunFam" id="2.40.290.10:FF:000004">
    <property type="entry name" value="Non-homologous end joining protein Ku"/>
    <property type="match status" value="1"/>
</dbReference>
<dbReference type="OrthoDB" id="9795084at2"/>
<dbReference type="SMART" id="SM00559">
    <property type="entry name" value="Ku78"/>
    <property type="match status" value="1"/>
</dbReference>
<dbReference type="GO" id="GO:0006303">
    <property type="term" value="P:double-strand break repair via nonhomologous end joining"/>
    <property type="evidence" value="ECO:0007669"/>
    <property type="project" value="UniProtKB-UniRule"/>
</dbReference>
<dbReference type="RefSeq" id="WP_066884637.1">
    <property type="nucleotide sequence ID" value="NZ_JYIJ01000016.1"/>
</dbReference>
<feature type="domain" description="Ku" evidence="5">
    <location>
        <begin position="52"/>
        <end position="180"/>
    </location>
</feature>
<dbReference type="GO" id="GO:0003690">
    <property type="term" value="F:double-stranded DNA binding"/>
    <property type="evidence" value="ECO:0007669"/>
    <property type="project" value="UniProtKB-UniRule"/>
</dbReference>
<reference evidence="9" key="3">
    <citation type="submission" date="2015-04" db="EMBL/GenBank/DDBJ databases">
        <title>Physiological reanalysis, assessment of diazotrophy, and genome sequences of multiple isolates of Streptomyces thermoautotrophicus.</title>
        <authorList>
            <person name="MacKellar D.C."/>
            <person name="Lieber L."/>
            <person name="Norman J."/>
            <person name="Bolger A."/>
            <person name="Tobin C."/>
            <person name="Murray J.W."/>
            <person name="Chang R."/>
            <person name="Ford T."/>
            <person name="Nguyen P.Q."/>
            <person name="Woodward J."/>
            <person name="Permingeat H."/>
            <person name="Joshi N.S."/>
            <person name="Silver P.A."/>
            <person name="Usadel B."/>
            <person name="Rutherford A.W."/>
            <person name="Friesen M."/>
            <person name="Prell J."/>
        </authorList>
    </citation>
    <scope>NUCLEOTIDE SEQUENCE [LARGE SCALE GENOMIC DNA]</scope>
    <source>
        <strain evidence="9">H1</strain>
    </source>
</reference>
<reference evidence="6" key="4">
    <citation type="submission" date="2015-04" db="EMBL/GenBank/DDBJ databases">
        <title>Physiological reanalysis, assessment of diazotrophy, and genome sequences of multiple isolates of Streptomyces thermoautotrophicus.</title>
        <authorList>
            <person name="MacKellar D.C."/>
            <person name="Lieber L."/>
            <person name="Norman J."/>
            <person name="Bolger A."/>
            <person name="Tobin C."/>
            <person name="Murray J.W."/>
            <person name="Woodward J."/>
            <person name="Friesen M."/>
            <person name="Prell J."/>
        </authorList>
    </citation>
    <scope>NUCLEOTIDE SEQUENCE [LARGE SCALE GENOMIC DNA]</scope>
    <source>
        <strain evidence="6">H1</strain>
    </source>
</reference>
<dbReference type="Proteomes" id="UP000070659">
    <property type="component" value="Unassembled WGS sequence"/>
</dbReference>
<evidence type="ECO:0000256" key="2">
    <source>
        <dbReference type="ARBA" id="ARBA00023172"/>
    </source>
</evidence>
<evidence type="ECO:0000313" key="11">
    <source>
        <dbReference type="Proteomes" id="UP000070659"/>
    </source>
</evidence>
<dbReference type="PATRIC" id="fig|1469144.10.peg.1089"/>
<dbReference type="Pfam" id="PF02735">
    <property type="entry name" value="Ku"/>
    <property type="match status" value="1"/>
</dbReference>
<evidence type="ECO:0000313" key="9">
    <source>
        <dbReference type="Proteomes" id="UP000070188"/>
    </source>
</evidence>
<reference evidence="10" key="1">
    <citation type="submission" date="2015-02" db="EMBL/GenBank/DDBJ databases">
        <title>Physiological reanalysis, assessment of diazotrophy, and genome sequences of multiple isolates of Streptomyces thermoautotrophicus.</title>
        <authorList>
            <person name="MacKellar D.C."/>
            <person name="Lieber L."/>
            <person name="Norman J."/>
            <person name="Bolger A."/>
            <person name="Tobin C."/>
            <person name="Murray J.W."/>
            <person name="Friesen M."/>
            <person name="Prell J."/>
        </authorList>
    </citation>
    <scope>NUCLEOTIDE SEQUENCE [LARGE SCALE GENOMIC DNA]</scope>
    <source>
        <strain evidence="10">UBT1</strain>
    </source>
</reference>
<evidence type="ECO:0000313" key="6">
    <source>
        <dbReference type="EMBL" id="KWW99337.1"/>
    </source>
</evidence>
<dbReference type="InterPro" id="IPR009187">
    <property type="entry name" value="Prok_Ku"/>
</dbReference>
<dbReference type="Gene3D" id="2.40.290.10">
    <property type="match status" value="1"/>
</dbReference>
<evidence type="ECO:0000313" key="7">
    <source>
        <dbReference type="EMBL" id="KWX04195.1"/>
    </source>
</evidence>
<protein>
    <recommendedName>
        <fullName evidence="3">Non-homologous end joining protein Ku</fullName>
    </recommendedName>
</protein>
<comment type="similarity">
    <text evidence="3">Belongs to the prokaryotic Ku family.</text>
</comment>
<feature type="compositionally biased region" description="Basic residues" evidence="4">
    <location>
        <begin position="290"/>
        <end position="303"/>
    </location>
</feature>
<evidence type="ECO:0000256" key="1">
    <source>
        <dbReference type="ARBA" id="ARBA00023125"/>
    </source>
</evidence>
<accession>A0A132NHL7</accession>
<gene>
    <name evidence="3" type="primary">ku</name>
    <name evidence="6" type="ORF">LI90_971</name>
    <name evidence="7" type="ORF">TH66_09965</name>
    <name evidence="8" type="ORF">TR74_09155</name>
</gene>
<dbReference type="PIRSF" id="PIRSF006493">
    <property type="entry name" value="Prok_Ku"/>
    <property type="match status" value="1"/>
</dbReference>
<organism evidence="8 10">
    <name type="scientific">Carbonactinospora thermoautotrophica</name>
    <dbReference type="NCBI Taxonomy" id="1469144"/>
    <lineage>
        <taxon>Bacteria</taxon>
        <taxon>Bacillati</taxon>
        <taxon>Actinomycetota</taxon>
        <taxon>Actinomycetes</taxon>
        <taxon>Kitasatosporales</taxon>
        <taxon>Carbonactinosporaceae</taxon>
        <taxon>Carbonactinospora</taxon>
    </lineage>
</organism>
<evidence type="ECO:0000259" key="5">
    <source>
        <dbReference type="SMART" id="SM00559"/>
    </source>
</evidence>
<dbReference type="PANTHER" id="PTHR41251:SF1">
    <property type="entry name" value="NON-HOMOLOGOUS END JOINING PROTEIN KU"/>
    <property type="match status" value="1"/>
</dbReference>
<dbReference type="PANTHER" id="PTHR41251">
    <property type="entry name" value="NON-HOMOLOGOUS END JOINING PROTEIN KU"/>
    <property type="match status" value="1"/>
</dbReference>
<evidence type="ECO:0000313" key="8">
    <source>
        <dbReference type="EMBL" id="KWX09506.1"/>
    </source>
</evidence>
<dbReference type="NCBIfam" id="TIGR02772">
    <property type="entry name" value="Ku_bact"/>
    <property type="match status" value="1"/>
</dbReference>
<comment type="function">
    <text evidence="3">With LigD forms a non-homologous end joining (NHEJ) DNA repair enzyme, which repairs dsDNA breaks with reduced fidelity. Binds linear dsDNA with 5'- and 3'- overhangs but not closed circular dsDNA nor ssDNA. Recruits and stimulates the ligase activity of LigD.</text>
</comment>
<keyword evidence="3" id="KW-0227">DNA damage</keyword>
<evidence type="ECO:0000256" key="4">
    <source>
        <dbReference type="SAM" id="MobiDB-lite"/>
    </source>
</evidence>
<keyword evidence="9" id="KW-1185">Reference proteome</keyword>
<dbReference type="AlphaFoldDB" id="A0A132NHL7"/>
<feature type="region of interest" description="Disordered" evidence="4">
    <location>
        <begin position="255"/>
        <end position="303"/>
    </location>
</feature>
<reference evidence="8 11" key="2">
    <citation type="submission" date="2015-02" db="EMBL/GenBank/DDBJ databases">
        <title>Physiological reanalysis, assessment of diazotrophy, and genome sequences of multiple isolates of Streptomyces thermoautotrophicus.</title>
        <authorList>
            <person name="MacKellar D.C."/>
            <person name="Lieber L."/>
            <person name="Norman J."/>
            <person name="Bolger A."/>
            <person name="Tobin C."/>
            <person name="Murray J.W."/>
            <person name="Prell J."/>
        </authorList>
    </citation>
    <scope>NUCLEOTIDE SEQUENCE [LARGE SCALE GENOMIC DNA]</scope>
    <source>
        <strain evidence="8 11">UBT1</strain>
    </source>
</reference>
<comment type="subunit">
    <text evidence="3">Homodimer. Interacts with LigD.</text>
</comment>
<dbReference type="EMBL" id="JYIK01000796">
    <property type="protein sequence ID" value="KWX09506.1"/>
    <property type="molecule type" value="Genomic_DNA"/>
</dbReference>
<comment type="caution">
    <text evidence="8">The sequence shown here is derived from an EMBL/GenBank/DDBJ whole genome shotgun (WGS) entry which is preliminary data.</text>
</comment>
<dbReference type="HAMAP" id="MF_01875">
    <property type="entry name" value="Prokaryotic_Ku"/>
    <property type="match status" value="1"/>
</dbReference>
<sequence>MQTIWKGAISFGFVTIPIRLYAATEERDVAFHQVHAKDKGRIRHRRVCELEGKEVPYTEIARGYELPDGDVVVLTDEDLEDLPLVSSKVIDVLKFVPLDQVDCIYLQRSYYLQPDETGAKPYVLLRDALERSGKVALVKVTLRNRESLALLRARDGVLVLHTMLWPDEIRDPKTVAPPEDVSVQPQEIAVAESYITMLTEDFQPDEYVDEYRQAVAELVQAKAAGRETRAPEKVEVEVSKVVDLMAALQASVEAAKKQRVAAETGRTSARRTAAEKSQKAGESTTPAPKTAKKTARKTPRKPT</sequence>
<keyword evidence="1 3" id="KW-0238">DNA-binding</keyword>
<dbReference type="InterPro" id="IPR006164">
    <property type="entry name" value="DNA_bd_Ku70/Ku80"/>
</dbReference>
<dbReference type="Proteomes" id="UP000070188">
    <property type="component" value="Unassembled WGS sequence"/>
</dbReference>
<dbReference type="GO" id="GO:0006310">
    <property type="term" value="P:DNA recombination"/>
    <property type="evidence" value="ECO:0007669"/>
    <property type="project" value="UniProtKB-KW"/>
</dbReference>
<keyword evidence="2 3" id="KW-0233">DNA recombination</keyword>